<gene>
    <name evidence="1" type="ORF">HMPREF2531_03281</name>
</gene>
<reference evidence="1 2" key="1">
    <citation type="submission" date="2016-02" db="EMBL/GenBank/DDBJ databases">
        <authorList>
            <person name="Wen L."/>
            <person name="He K."/>
            <person name="Yang H."/>
        </authorList>
    </citation>
    <scope>NUCLEOTIDE SEQUENCE [LARGE SCALE GENOMIC DNA]</scope>
    <source>
        <strain evidence="1 2">KLE1704</strain>
    </source>
</reference>
<proteinExistence type="predicted"/>
<name>A0A139L3F3_9BACE</name>
<protein>
    <submittedName>
        <fullName evidence="1">Uncharacterized protein</fullName>
    </submittedName>
</protein>
<evidence type="ECO:0000313" key="2">
    <source>
        <dbReference type="Proteomes" id="UP000070319"/>
    </source>
</evidence>
<comment type="caution">
    <text evidence="1">The sequence shown here is derived from an EMBL/GenBank/DDBJ whole genome shotgun (WGS) entry which is preliminary data.</text>
</comment>
<dbReference type="Proteomes" id="UP000070319">
    <property type="component" value="Unassembled WGS sequence"/>
</dbReference>
<sequence length="234" mass="27596">MGNYSFVLSDELQKEFCNFKEGKAYDRNLIENLLHYYKPSILTNTSQLKRIGKDISKQLETTLRKSGFTTQSLEDLAQNTTYKIILCKDKDHYPYVNINGDKIENNLTACFFKRENRQKAIEHITALCRKAKNISIYDKYSFLNGANIELLKSILPLKELSITYDSQYINVVALQEYCAKWTFIDRTLPEYHDRYLVVDDKIEIILTSGFDYLIRNEKEFTYIVRPVSRQRFLM</sequence>
<accession>A0A139L3F3</accession>
<dbReference type="RefSeq" id="WP_061437118.1">
    <property type="nucleotide sequence ID" value="NZ_KQ968722.1"/>
</dbReference>
<dbReference type="PATRIC" id="fig|329854.7.peg.3349"/>
<dbReference type="AlphaFoldDB" id="A0A139L3F3"/>
<evidence type="ECO:0000313" key="1">
    <source>
        <dbReference type="EMBL" id="KXT45961.1"/>
    </source>
</evidence>
<organism evidence="1">
    <name type="scientific">Bacteroides intestinalis</name>
    <dbReference type="NCBI Taxonomy" id="329854"/>
    <lineage>
        <taxon>Bacteria</taxon>
        <taxon>Pseudomonadati</taxon>
        <taxon>Bacteroidota</taxon>
        <taxon>Bacteroidia</taxon>
        <taxon>Bacteroidales</taxon>
        <taxon>Bacteroidaceae</taxon>
        <taxon>Bacteroides</taxon>
    </lineage>
</organism>
<dbReference type="EMBL" id="LTDF01000130">
    <property type="protein sequence ID" value="KXT45961.1"/>
    <property type="molecule type" value="Genomic_DNA"/>
</dbReference>